<evidence type="ECO:0000313" key="2">
    <source>
        <dbReference type="EMBL" id="MDX5038032.1"/>
    </source>
</evidence>
<dbReference type="RefSeq" id="WP_172076974.1">
    <property type="nucleotide sequence ID" value="NZ_JAWWZK010000011.1"/>
</dbReference>
<dbReference type="PANTHER" id="PTHR13696">
    <property type="entry name" value="P-LOOP CONTAINING NUCLEOSIDE TRIPHOSPHATE HYDROLASE"/>
    <property type="match status" value="1"/>
</dbReference>
<dbReference type="PANTHER" id="PTHR13696:SF99">
    <property type="entry name" value="COBYRINIC ACID AC-DIAMIDE SYNTHASE"/>
    <property type="match status" value="1"/>
</dbReference>
<dbReference type="InterPro" id="IPR050678">
    <property type="entry name" value="DNA_Partitioning_ATPase"/>
</dbReference>
<proteinExistence type="predicted"/>
<dbReference type="Pfam" id="PF13614">
    <property type="entry name" value="AAA_31"/>
    <property type="match status" value="1"/>
</dbReference>
<name>A0AAW9DHL6_STRSU</name>
<dbReference type="SUPFAM" id="SSF52540">
    <property type="entry name" value="P-loop containing nucleoside triphosphate hydrolases"/>
    <property type="match status" value="1"/>
</dbReference>
<dbReference type="EMBL" id="JAWWZK010000011">
    <property type="protein sequence ID" value="MDX5038032.1"/>
    <property type="molecule type" value="Genomic_DNA"/>
</dbReference>
<dbReference type="AlphaFoldDB" id="A0AAW9DHL6"/>
<organism evidence="2 3">
    <name type="scientific">Streptococcus suis</name>
    <dbReference type="NCBI Taxonomy" id="1307"/>
    <lineage>
        <taxon>Bacteria</taxon>
        <taxon>Bacillati</taxon>
        <taxon>Bacillota</taxon>
        <taxon>Bacilli</taxon>
        <taxon>Lactobacillales</taxon>
        <taxon>Streptococcaceae</taxon>
        <taxon>Streptococcus</taxon>
    </lineage>
</organism>
<dbReference type="CDD" id="cd02042">
    <property type="entry name" value="ParAB_family"/>
    <property type="match status" value="1"/>
</dbReference>
<protein>
    <submittedName>
        <fullName evidence="2">ParA family protein</fullName>
    </submittedName>
</protein>
<feature type="domain" description="AAA" evidence="1">
    <location>
        <begin position="1"/>
        <end position="166"/>
    </location>
</feature>
<dbReference type="InterPro" id="IPR025669">
    <property type="entry name" value="AAA_dom"/>
</dbReference>
<sequence>MKVIVINNKKGGDGKSTLAKNLVRYLSLYGKTILFDSDEQANSTSCFVSDVSPVHHLANIFRKQPVTPISVTETIDLIAGSPDLKEVNAELYTKNNKEQIFLTWLKKNQLDNYYDYVVIDTHNDTGNITTNMFLAADIILGISSPSFDSLSGLLALDSYITDLKEDFVNLETGQSLVKGKLYFIGNKIEHNTSSSKKFIEAISSYDNYLGHLEKREIFNEANNLRTTIFDLCQEKKYQTPSHRQFMDRTTAFFDTIKQIIDAA</sequence>
<evidence type="ECO:0000259" key="1">
    <source>
        <dbReference type="Pfam" id="PF13614"/>
    </source>
</evidence>
<dbReference type="Proteomes" id="UP001270004">
    <property type="component" value="Unassembled WGS sequence"/>
</dbReference>
<comment type="caution">
    <text evidence="2">The sequence shown here is derived from an EMBL/GenBank/DDBJ whole genome shotgun (WGS) entry which is preliminary data.</text>
</comment>
<evidence type="ECO:0000313" key="3">
    <source>
        <dbReference type="Proteomes" id="UP001270004"/>
    </source>
</evidence>
<reference evidence="2" key="1">
    <citation type="submission" date="2023-11" db="EMBL/GenBank/DDBJ databases">
        <title>Antimicrobial resistance in invasive Streptococcus suis isolated in Spain and the associated genetic mechanisms.</title>
        <authorList>
            <person name="Uruen C."/>
            <person name="Arenas J.A."/>
        </authorList>
    </citation>
    <scope>NUCLEOTIDE SEQUENCE</scope>
    <source>
        <strain evidence="2">Ss_70</strain>
    </source>
</reference>
<accession>A0AAW9DHL6</accession>
<dbReference type="InterPro" id="IPR027417">
    <property type="entry name" value="P-loop_NTPase"/>
</dbReference>
<dbReference type="Gene3D" id="3.40.50.300">
    <property type="entry name" value="P-loop containing nucleotide triphosphate hydrolases"/>
    <property type="match status" value="1"/>
</dbReference>
<gene>
    <name evidence="2" type="ORF">SHY70_07030</name>
</gene>